<dbReference type="GO" id="GO:0008270">
    <property type="term" value="F:zinc ion binding"/>
    <property type="evidence" value="ECO:0007669"/>
    <property type="project" value="UniProtKB-UniRule"/>
</dbReference>
<evidence type="ECO:0000256" key="4">
    <source>
        <dbReference type="HAMAP-Rule" id="MF_00213"/>
    </source>
</evidence>
<dbReference type="Pfam" id="PF01155">
    <property type="entry name" value="HypA"/>
    <property type="match status" value="1"/>
</dbReference>
<dbReference type="GO" id="GO:0016151">
    <property type="term" value="F:nickel cation binding"/>
    <property type="evidence" value="ECO:0007669"/>
    <property type="project" value="UniProtKB-UniRule"/>
</dbReference>
<comment type="caution">
    <text evidence="5">The sequence shown here is derived from an EMBL/GenBank/DDBJ whole genome shotgun (WGS) entry which is preliminary data.</text>
</comment>
<dbReference type="HAMAP" id="MF_00213">
    <property type="entry name" value="HypA_HybF"/>
    <property type="match status" value="1"/>
</dbReference>
<gene>
    <name evidence="4 5" type="primary">hypA</name>
    <name evidence="5" type="ORF">Poly59_56750</name>
</gene>
<evidence type="ECO:0000313" key="5">
    <source>
        <dbReference type="EMBL" id="TWU46702.1"/>
    </source>
</evidence>
<feature type="binding site" evidence="4">
    <location>
        <position position="89"/>
    </location>
    <ligand>
        <name>Zn(2+)</name>
        <dbReference type="ChEBI" id="CHEBI:29105"/>
    </ligand>
</feature>
<keyword evidence="1 4" id="KW-0533">Nickel</keyword>
<keyword evidence="3 4" id="KW-0862">Zinc</keyword>
<protein>
    <recommendedName>
        <fullName evidence="4">Hydrogenase maturation factor HypA</fullName>
    </recommendedName>
</protein>
<keyword evidence="2 4" id="KW-0479">Metal-binding</keyword>
<name>A0A5C6ECH5_9BACT</name>
<feature type="binding site" evidence="4">
    <location>
        <position position="92"/>
    </location>
    <ligand>
        <name>Zn(2+)</name>
        <dbReference type="ChEBI" id="CHEBI:29105"/>
    </ligand>
</feature>
<dbReference type="PANTHER" id="PTHR34535:SF3">
    <property type="entry name" value="HYDROGENASE MATURATION FACTOR HYPA"/>
    <property type="match status" value="1"/>
</dbReference>
<dbReference type="RefSeq" id="WP_186776545.1">
    <property type="nucleotide sequence ID" value="NZ_SJPX01000006.1"/>
</dbReference>
<evidence type="ECO:0000256" key="3">
    <source>
        <dbReference type="ARBA" id="ARBA00022833"/>
    </source>
</evidence>
<comment type="function">
    <text evidence="4">Involved in the maturation of [NiFe] hydrogenases. Required for nickel insertion into the metal center of the hydrogenase.</text>
</comment>
<dbReference type="Proteomes" id="UP000317977">
    <property type="component" value="Unassembled WGS sequence"/>
</dbReference>
<feature type="binding site" evidence="4">
    <location>
        <position position="2"/>
    </location>
    <ligand>
        <name>Ni(2+)</name>
        <dbReference type="ChEBI" id="CHEBI:49786"/>
    </ligand>
</feature>
<dbReference type="GO" id="GO:0051604">
    <property type="term" value="P:protein maturation"/>
    <property type="evidence" value="ECO:0007669"/>
    <property type="project" value="InterPro"/>
</dbReference>
<feature type="binding site" evidence="4">
    <location>
        <position position="76"/>
    </location>
    <ligand>
        <name>Zn(2+)</name>
        <dbReference type="ChEBI" id="CHEBI:29105"/>
    </ligand>
</feature>
<sequence>MHELSLVKSLLSQVRSIVVDNKSESAEEVVVEIGPLSGVEVELVRSAFNQLSSELNQSGTTLTIHEVPLVVRCLDCGCESEVRGFVFRCQHCSSGRVQVIRGDEFRLVSVTLTESPVNA</sequence>
<evidence type="ECO:0000256" key="2">
    <source>
        <dbReference type="ARBA" id="ARBA00022723"/>
    </source>
</evidence>
<feature type="binding site" evidence="4">
    <location>
        <position position="73"/>
    </location>
    <ligand>
        <name>Zn(2+)</name>
        <dbReference type="ChEBI" id="CHEBI:29105"/>
    </ligand>
</feature>
<evidence type="ECO:0000313" key="6">
    <source>
        <dbReference type="Proteomes" id="UP000317977"/>
    </source>
</evidence>
<organism evidence="5 6">
    <name type="scientific">Rubripirellula reticaptiva</name>
    <dbReference type="NCBI Taxonomy" id="2528013"/>
    <lineage>
        <taxon>Bacteria</taxon>
        <taxon>Pseudomonadati</taxon>
        <taxon>Planctomycetota</taxon>
        <taxon>Planctomycetia</taxon>
        <taxon>Pirellulales</taxon>
        <taxon>Pirellulaceae</taxon>
        <taxon>Rubripirellula</taxon>
    </lineage>
</organism>
<evidence type="ECO:0000256" key="1">
    <source>
        <dbReference type="ARBA" id="ARBA00022596"/>
    </source>
</evidence>
<dbReference type="PIRSF" id="PIRSF004761">
    <property type="entry name" value="Hydrgn_mat_HypA"/>
    <property type="match status" value="1"/>
</dbReference>
<comment type="similarity">
    <text evidence="4">Belongs to the HypA/HybF family.</text>
</comment>
<proteinExistence type="inferred from homology"/>
<dbReference type="PANTHER" id="PTHR34535">
    <property type="entry name" value="HYDROGENASE MATURATION FACTOR HYPA"/>
    <property type="match status" value="1"/>
</dbReference>
<accession>A0A5C6ECH5</accession>
<dbReference type="AlphaFoldDB" id="A0A5C6ECH5"/>
<dbReference type="InterPro" id="IPR000688">
    <property type="entry name" value="HypA/HybF"/>
</dbReference>
<dbReference type="Gene3D" id="3.30.2320.80">
    <property type="match status" value="1"/>
</dbReference>
<keyword evidence="6" id="KW-1185">Reference proteome</keyword>
<dbReference type="EMBL" id="SJPX01000006">
    <property type="protein sequence ID" value="TWU46702.1"/>
    <property type="molecule type" value="Genomic_DNA"/>
</dbReference>
<reference evidence="5 6" key="1">
    <citation type="submission" date="2019-02" db="EMBL/GenBank/DDBJ databases">
        <title>Deep-cultivation of Planctomycetes and their phenomic and genomic characterization uncovers novel biology.</title>
        <authorList>
            <person name="Wiegand S."/>
            <person name="Jogler M."/>
            <person name="Boedeker C."/>
            <person name="Pinto D."/>
            <person name="Vollmers J."/>
            <person name="Rivas-Marin E."/>
            <person name="Kohn T."/>
            <person name="Peeters S.H."/>
            <person name="Heuer A."/>
            <person name="Rast P."/>
            <person name="Oberbeckmann S."/>
            <person name="Bunk B."/>
            <person name="Jeske O."/>
            <person name="Meyerdierks A."/>
            <person name="Storesund J.E."/>
            <person name="Kallscheuer N."/>
            <person name="Luecker S."/>
            <person name="Lage O.M."/>
            <person name="Pohl T."/>
            <person name="Merkel B.J."/>
            <person name="Hornburger P."/>
            <person name="Mueller R.-W."/>
            <person name="Bruemmer F."/>
            <person name="Labrenz M."/>
            <person name="Spormann A.M."/>
            <person name="Op Den Camp H."/>
            <person name="Overmann J."/>
            <person name="Amann R."/>
            <person name="Jetten M.S.M."/>
            <person name="Mascher T."/>
            <person name="Medema M.H."/>
            <person name="Devos D.P."/>
            <person name="Kaster A.-K."/>
            <person name="Ovreas L."/>
            <person name="Rohde M."/>
            <person name="Galperin M.Y."/>
            <person name="Jogler C."/>
        </authorList>
    </citation>
    <scope>NUCLEOTIDE SEQUENCE [LARGE SCALE GENOMIC DNA]</scope>
    <source>
        <strain evidence="5 6">Poly59</strain>
    </source>
</reference>